<evidence type="ECO:0000313" key="3">
    <source>
        <dbReference type="Proteomes" id="UP001358586"/>
    </source>
</evidence>
<sequence length="104" mass="12280">MHESDRVMCQFRFWQIIPPSPQDIEALHKVNLRGEPNKIDLNFTSDISTFRSTELTTSSDYKPWFRHQLKEVRNRQQRKRKPRRPHQNLRSGECAETGSSSALV</sequence>
<evidence type="ECO:0000313" key="2">
    <source>
        <dbReference type="EMBL" id="KAK5832935.1"/>
    </source>
</evidence>
<keyword evidence="3" id="KW-1185">Reference proteome</keyword>
<feature type="region of interest" description="Disordered" evidence="1">
    <location>
        <begin position="70"/>
        <end position="104"/>
    </location>
</feature>
<reference evidence="2 3" key="1">
    <citation type="submission" date="2023-03" db="EMBL/GenBank/DDBJ databases">
        <title>WGS of Gossypium arboreum.</title>
        <authorList>
            <person name="Yu D."/>
        </authorList>
    </citation>
    <scope>NUCLEOTIDE SEQUENCE [LARGE SCALE GENOMIC DNA]</scope>
    <source>
        <tissue evidence="2">Leaf</tissue>
    </source>
</reference>
<feature type="compositionally biased region" description="Basic residues" evidence="1">
    <location>
        <begin position="75"/>
        <end position="87"/>
    </location>
</feature>
<organism evidence="2 3">
    <name type="scientific">Gossypium arboreum</name>
    <name type="common">Tree cotton</name>
    <name type="synonym">Gossypium nanking</name>
    <dbReference type="NCBI Taxonomy" id="29729"/>
    <lineage>
        <taxon>Eukaryota</taxon>
        <taxon>Viridiplantae</taxon>
        <taxon>Streptophyta</taxon>
        <taxon>Embryophyta</taxon>
        <taxon>Tracheophyta</taxon>
        <taxon>Spermatophyta</taxon>
        <taxon>Magnoliopsida</taxon>
        <taxon>eudicotyledons</taxon>
        <taxon>Gunneridae</taxon>
        <taxon>Pentapetalae</taxon>
        <taxon>rosids</taxon>
        <taxon>malvids</taxon>
        <taxon>Malvales</taxon>
        <taxon>Malvaceae</taxon>
        <taxon>Malvoideae</taxon>
        <taxon>Gossypium</taxon>
    </lineage>
</organism>
<comment type="caution">
    <text evidence="2">The sequence shown here is derived from an EMBL/GenBank/DDBJ whole genome shotgun (WGS) entry which is preliminary data.</text>
</comment>
<proteinExistence type="predicted"/>
<dbReference type="EMBL" id="JARKNE010000005">
    <property type="protein sequence ID" value="KAK5832935.1"/>
    <property type="molecule type" value="Genomic_DNA"/>
</dbReference>
<evidence type="ECO:0000256" key="1">
    <source>
        <dbReference type="SAM" id="MobiDB-lite"/>
    </source>
</evidence>
<accession>A0ABR0Q0U0</accession>
<protein>
    <submittedName>
        <fullName evidence="2">Uncharacterized protein</fullName>
    </submittedName>
</protein>
<dbReference type="Proteomes" id="UP001358586">
    <property type="component" value="Chromosome 5"/>
</dbReference>
<name>A0ABR0Q0U0_GOSAR</name>
<gene>
    <name evidence="2" type="ORF">PVK06_016743</name>
</gene>